<evidence type="ECO:0000259" key="9">
    <source>
        <dbReference type="Pfam" id="PF00482"/>
    </source>
</evidence>
<dbReference type="PANTHER" id="PTHR30012">
    <property type="entry name" value="GENERAL SECRETION PATHWAY PROTEIN"/>
    <property type="match status" value="1"/>
</dbReference>
<comment type="subcellular location">
    <subcellularLocation>
        <location evidence="1">Cell inner membrane</location>
        <topology evidence="1">Multi-pass membrane protein</topology>
    </subcellularLocation>
</comment>
<keyword evidence="5 8" id="KW-0812">Transmembrane</keyword>
<dbReference type="FunFam" id="1.20.81.30:FF:000001">
    <property type="entry name" value="Type II secretion system protein F"/>
    <property type="match status" value="2"/>
</dbReference>
<evidence type="ECO:0000256" key="7">
    <source>
        <dbReference type="ARBA" id="ARBA00023136"/>
    </source>
</evidence>
<feature type="domain" description="Type II secretion system protein GspF" evidence="9">
    <location>
        <begin position="274"/>
        <end position="395"/>
    </location>
</feature>
<keyword evidence="6 8" id="KW-1133">Transmembrane helix</keyword>
<evidence type="ECO:0000256" key="8">
    <source>
        <dbReference type="SAM" id="Phobius"/>
    </source>
</evidence>
<dbReference type="InterPro" id="IPR003004">
    <property type="entry name" value="GspF/PilC"/>
</dbReference>
<dbReference type="Pfam" id="PF00482">
    <property type="entry name" value="T2SSF"/>
    <property type="match status" value="2"/>
</dbReference>
<keyword evidence="7 8" id="KW-0472">Membrane</keyword>
<keyword evidence="4" id="KW-0997">Cell inner membrane</keyword>
<evidence type="ECO:0000256" key="4">
    <source>
        <dbReference type="ARBA" id="ARBA00022519"/>
    </source>
</evidence>
<evidence type="ECO:0000256" key="6">
    <source>
        <dbReference type="ARBA" id="ARBA00022989"/>
    </source>
</evidence>
<dbReference type="Proteomes" id="UP000439994">
    <property type="component" value="Unassembled WGS sequence"/>
</dbReference>
<evidence type="ECO:0000313" key="10">
    <source>
        <dbReference type="EMBL" id="MUH72866.1"/>
    </source>
</evidence>
<name>A0A6N8F8J3_9GAMM</name>
<feature type="transmembrane region" description="Helical" evidence="8">
    <location>
        <begin position="172"/>
        <end position="196"/>
    </location>
</feature>
<dbReference type="GO" id="GO:0015628">
    <property type="term" value="P:protein secretion by the type II secretion system"/>
    <property type="evidence" value="ECO:0007669"/>
    <property type="project" value="TreeGrafter"/>
</dbReference>
<dbReference type="EMBL" id="WOCD01000003">
    <property type="protein sequence ID" value="MUH72866.1"/>
    <property type="molecule type" value="Genomic_DNA"/>
</dbReference>
<dbReference type="AlphaFoldDB" id="A0A6N8F8J3"/>
<evidence type="ECO:0000256" key="3">
    <source>
        <dbReference type="ARBA" id="ARBA00022475"/>
    </source>
</evidence>
<comment type="caution">
    <text evidence="10">The sequence shown here is derived from an EMBL/GenBank/DDBJ whole genome shotgun (WGS) entry which is preliminary data.</text>
</comment>
<dbReference type="PANTHER" id="PTHR30012:SF4">
    <property type="entry name" value="MSHA BIOGENESIS PROTEIN MSHG"/>
    <property type="match status" value="1"/>
</dbReference>
<dbReference type="InterPro" id="IPR042094">
    <property type="entry name" value="T2SS_GspF_sf"/>
</dbReference>
<organism evidence="10 11">
    <name type="scientific">Psychrosphaera haliotis</name>
    <dbReference type="NCBI Taxonomy" id="555083"/>
    <lineage>
        <taxon>Bacteria</taxon>
        <taxon>Pseudomonadati</taxon>
        <taxon>Pseudomonadota</taxon>
        <taxon>Gammaproteobacteria</taxon>
        <taxon>Alteromonadales</taxon>
        <taxon>Pseudoalteromonadaceae</taxon>
        <taxon>Psychrosphaera</taxon>
    </lineage>
</organism>
<feature type="domain" description="Type II secretion system protein GspF" evidence="9">
    <location>
        <begin position="70"/>
        <end position="193"/>
    </location>
</feature>
<keyword evidence="11" id="KW-1185">Reference proteome</keyword>
<dbReference type="OrthoDB" id="9805682at2"/>
<dbReference type="Gene3D" id="1.20.81.30">
    <property type="entry name" value="Type II secretion system (T2SS), domain F"/>
    <property type="match status" value="2"/>
</dbReference>
<reference evidence="10 11" key="1">
    <citation type="submission" date="2019-11" db="EMBL/GenBank/DDBJ databases">
        <title>P. haliotis isolates from Z. marina roots.</title>
        <authorList>
            <person name="Cohen M."/>
            <person name="Jospin G."/>
            <person name="Eisen J.A."/>
            <person name="Coil D.A."/>
        </authorList>
    </citation>
    <scope>NUCLEOTIDE SEQUENCE [LARGE SCALE GENOMIC DNA]</scope>
    <source>
        <strain evidence="10 11">UCD-MCMsp1aY</strain>
    </source>
</reference>
<feature type="transmembrane region" description="Helical" evidence="8">
    <location>
        <begin position="223"/>
        <end position="241"/>
    </location>
</feature>
<gene>
    <name evidence="10" type="ORF">GNP35_10370</name>
</gene>
<feature type="transmembrane region" description="Helical" evidence="8">
    <location>
        <begin position="376"/>
        <end position="397"/>
    </location>
</feature>
<evidence type="ECO:0000256" key="2">
    <source>
        <dbReference type="ARBA" id="ARBA00005745"/>
    </source>
</evidence>
<dbReference type="RefSeq" id="WP_155696011.1">
    <property type="nucleotide sequence ID" value="NZ_WOCD01000003.1"/>
</dbReference>
<dbReference type="PRINTS" id="PR00812">
    <property type="entry name" value="BCTERIALGSPF"/>
</dbReference>
<evidence type="ECO:0000256" key="1">
    <source>
        <dbReference type="ARBA" id="ARBA00004429"/>
    </source>
</evidence>
<evidence type="ECO:0000313" key="11">
    <source>
        <dbReference type="Proteomes" id="UP000439994"/>
    </source>
</evidence>
<dbReference type="InterPro" id="IPR018076">
    <property type="entry name" value="T2SS_GspF_dom"/>
</dbReference>
<accession>A0A6N8F8J3</accession>
<sequence length="405" mass="45338">MPFFLYEAKDAKGKNIRGQVEANNEGAAADLLVARQEYPTKITLTENKGQNTPLFEDLFDRVTTQHLVVFSRQMYSLTKAGIPMIRAILGLADSSTSKVLGNALHDVAQQLERGRSLSAAMASHPKIFPRLSISIVHVGENTGRLEDAFLQLAEYFERDEETRKRIKSAMRYPTTVLVVIVIAMFVLNLLVIPTFANMFSRLGADLPLATKILIGTSNFFVNYWQWLFIFIIGGVLIFNSWRKSVAGKLKWDKVKLSIPFVGSIIERSLLGRYTRSFSMILESGVPMTSGLSLVAEAVDNKFMEQQIKEMRRNIEKGDSLLRVSVTSNLFSPLVLQMVAVGEETGRVDELLKEAADYYEREVDFDLKSLTAKIEPILIGFVAIMVGVLALGIFTPMWDMMSAFKG</sequence>
<evidence type="ECO:0000256" key="5">
    <source>
        <dbReference type="ARBA" id="ARBA00022692"/>
    </source>
</evidence>
<comment type="similarity">
    <text evidence="2">Belongs to the GSP F family.</text>
</comment>
<proteinExistence type="inferred from homology"/>
<protein>
    <submittedName>
        <fullName evidence="10">Type II secretion system F family protein</fullName>
    </submittedName>
</protein>
<dbReference type="GO" id="GO:0005886">
    <property type="term" value="C:plasma membrane"/>
    <property type="evidence" value="ECO:0007669"/>
    <property type="project" value="UniProtKB-SubCell"/>
</dbReference>
<keyword evidence="3" id="KW-1003">Cell membrane</keyword>